<dbReference type="GO" id="GO:0016747">
    <property type="term" value="F:acyltransferase activity, transferring groups other than amino-acyl groups"/>
    <property type="evidence" value="ECO:0007669"/>
    <property type="project" value="InterPro"/>
</dbReference>
<dbReference type="PANTHER" id="PTHR42791:SF1">
    <property type="entry name" value="N-ACETYLTRANSFERASE DOMAIN-CONTAINING PROTEIN"/>
    <property type="match status" value="1"/>
</dbReference>
<dbReference type="Gene3D" id="3.40.630.30">
    <property type="match status" value="1"/>
</dbReference>
<comment type="caution">
    <text evidence="2">The sequence shown here is derived from an EMBL/GenBank/DDBJ whole genome shotgun (WGS) entry which is preliminary data.</text>
</comment>
<keyword evidence="3" id="KW-1185">Reference proteome</keyword>
<dbReference type="CDD" id="cd04301">
    <property type="entry name" value="NAT_SF"/>
    <property type="match status" value="1"/>
</dbReference>
<dbReference type="AlphaFoldDB" id="A0A562T6P2"/>
<accession>A0A562T6P2</accession>
<dbReference type="Proteomes" id="UP000316778">
    <property type="component" value="Unassembled WGS sequence"/>
</dbReference>
<dbReference type="RefSeq" id="WP_145715275.1">
    <property type="nucleotide sequence ID" value="NZ_BAAAFY010000001.1"/>
</dbReference>
<dbReference type="InterPro" id="IPR052523">
    <property type="entry name" value="Trichothecene_AcTrans"/>
</dbReference>
<dbReference type="EMBL" id="VLLG01000003">
    <property type="protein sequence ID" value="TWI89162.1"/>
    <property type="molecule type" value="Genomic_DNA"/>
</dbReference>
<dbReference type="Pfam" id="PF00583">
    <property type="entry name" value="Acetyltransf_1"/>
    <property type="match status" value="1"/>
</dbReference>
<dbReference type="InterPro" id="IPR016181">
    <property type="entry name" value="Acyl_CoA_acyltransferase"/>
</dbReference>
<protein>
    <submittedName>
        <fullName evidence="2">Acetyltransferase (GNAT) family protein</fullName>
    </submittedName>
</protein>
<proteinExistence type="predicted"/>
<evidence type="ECO:0000259" key="1">
    <source>
        <dbReference type="PROSITE" id="PS51186"/>
    </source>
</evidence>
<evidence type="ECO:0000313" key="3">
    <source>
        <dbReference type="Proteomes" id="UP000316778"/>
    </source>
</evidence>
<sequence length="199" mass="22522">MTSTLIKSANEANQEQAIAVISLAFAIDPISRWIYPDPHQYLSYFPEVVRLFAGNAFEQGTAYYADAFSGVALWLPPNVHPRDKEMETLLKQTVPEQHQENVFAVLEQMGNYHPTEPHWYLPMIGVDPGHQGKGYGSALMQHALTRCDQENKLAYLETGNTRNIPLYKRYGFELLATIQIGSAPPFFPMLRQPRALQAK</sequence>
<reference evidence="2 3" key="1">
    <citation type="journal article" date="2013" name="Stand. Genomic Sci.">
        <title>Genomic Encyclopedia of Type Strains, Phase I: The one thousand microbial genomes (KMG-I) project.</title>
        <authorList>
            <person name="Kyrpides N.C."/>
            <person name="Woyke T."/>
            <person name="Eisen J.A."/>
            <person name="Garrity G."/>
            <person name="Lilburn T.G."/>
            <person name="Beck B.J."/>
            <person name="Whitman W.B."/>
            <person name="Hugenholtz P."/>
            <person name="Klenk H.P."/>
        </authorList>
    </citation>
    <scope>NUCLEOTIDE SEQUENCE [LARGE SCALE GENOMIC DNA]</scope>
    <source>
        <strain evidence="2 3">DSM 13484</strain>
    </source>
</reference>
<dbReference type="InterPro" id="IPR000182">
    <property type="entry name" value="GNAT_dom"/>
</dbReference>
<keyword evidence="2" id="KW-0808">Transferase</keyword>
<gene>
    <name evidence="2" type="ORF">LX66_3256</name>
</gene>
<dbReference type="SUPFAM" id="SSF55729">
    <property type="entry name" value="Acyl-CoA N-acyltransferases (Nat)"/>
    <property type="match status" value="1"/>
</dbReference>
<dbReference type="PANTHER" id="PTHR42791">
    <property type="entry name" value="GNAT FAMILY ACETYLTRANSFERASE"/>
    <property type="match status" value="1"/>
</dbReference>
<feature type="domain" description="N-acetyltransferase" evidence="1">
    <location>
        <begin position="47"/>
        <end position="194"/>
    </location>
</feature>
<name>A0A562T6P2_CHIJA</name>
<organism evidence="2 3">
    <name type="scientific">Chitinophaga japonensis</name>
    <name type="common">Flexibacter japonensis</name>
    <dbReference type="NCBI Taxonomy" id="104662"/>
    <lineage>
        <taxon>Bacteria</taxon>
        <taxon>Pseudomonadati</taxon>
        <taxon>Bacteroidota</taxon>
        <taxon>Chitinophagia</taxon>
        <taxon>Chitinophagales</taxon>
        <taxon>Chitinophagaceae</taxon>
        <taxon>Chitinophaga</taxon>
    </lineage>
</organism>
<evidence type="ECO:0000313" key="2">
    <source>
        <dbReference type="EMBL" id="TWI89162.1"/>
    </source>
</evidence>
<dbReference type="OrthoDB" id="1452841at2"/>
<dbReference type="PROSITE" id="PS51186">
    <property type="entry name" value="GNAT"/>
    <property type="match status" value="1"/>
</dbReference>